<dbReference type="InterPro" id="IPR000719">
    <property type="entry name" value="Prot_kinase_dom"/>
</dbReference>
<dbReference type="InterPro" id="IPR001245">
    <property type="entry name" value="Ser-Thr/Tyr_kinase_cat_dom"/>
</dbReference>
<evidence type="ECO:0000259" key="2">
    <source>
        <dbReference type="PROSITE" id="PS50011"/>
    </source>
</evidence>
<dbReference type="Proteomes" id="UP001497512">
    <property type="component" value="Chromosome 2"/>
</dbReference>
<evidence type="ECO:0000256" key="1">
    <source>
        <dbReference type="SAM" id="MobiDB-lite"/>
    </source>
</evidence>
<feature type="region of interest" description="Disordered" evidence="1">
    <location>
        <begin position="1"/>
        <end position="34"/>
    </location>
</feature>
<dbReference type="Pfam" id="PF07714">
    <property type="entry name" value="PK_Tyr_Ser-Thr"/>
    <property type="match status" value="1"/>
</dbReference>
<protein>
    <recommendedName>
        <fullName evidence="2">Protein kinase domain-containing protein</fullName>
    </recommendedName>
</protein>
<feature type="domain" description="Protein kinase" evidence="2">
    <location>
        <begin position="75"/>
        <end position="403"/>
    </location>
</feature>
<dbReference type="Gene3D" id="1.10.510.10">
    <property type="entry name" value="Transferase(Phosphotransferase) domain 1"/>
    <property type="match status" value="1"/>
</dbReference>
<dbReference type="PANTHER" id="PTHR46863">
    <property type="entry name" value="OS09G0572100 PROTEIN"/>
    <property type="match status" value="1"/>
</dbReference>
<proteinExistence type="predicted"/>
<keyword evidence="4" id="KW-1185">Reference proteome</keyword>
<dbReference type="PROSITE" id="PS50011">
    <property type="entry name" value="PROTEIN_KINASE_DOM"/>
    <property type="match status" value="1"/>
</dbReference>
<sequence length="427" mass="46412">MCMMKRMRIMVKQPSSRSNSSIKSRPKLKGLDDSSMELSVTNSSQLSKESLVSNSSVTSLAGIKNMLSDGAIIFKVKDLSIATDNFSSARKVGTSVFRGSVHGMDVAVVVLKNGVKVTDFVTEVKNLCSVHHTNLVKLIGGCNSGSQVYLVYEFVASGNLRQYLHSQYSPGFSALPTWTGRLQVVLDVAKGLEYLHHHTHTPFVHKYLKSSNILLDSELHAKIAYFGVAKVKGEMGTLPVGKVHVAEEANSSTSSSGELRDGEAASRRLRRSLTRSHSIKISGTHGYMAPEEKSSGLITPKLDVFAFGVILLEIMSGKEAVSFQTNPHSNTFKKTLLPDVIAAIFADIEPGRRLRAWMDPLLGDSAPLDSALKTAELAKDCVNPEPELRPEMSKVALTLSKILMNSQAREKSLLAARGALTSTIEPR</sequence>
<dbReference type="InterPro" id="IPR011009">
    <property type="entry name" value="Kinase-like_dom_sf"/>
</dbReference>
<evidence type="ECO:0000313" key="4">
    <source>
        <dbReference type="Proteomes" id="UP001497512"/>
    </source>
</evidence>
<name>A0ABP0U8B0_9BRYO</name>
<reference evidence="3" key="1">
    <citation type="submission" date="2024-02" db="EMBL/GenBank/DDBJ databases">
        <authorList>
            <consortium name="ELIXIR-Norway"/>
            <consortium name="Elixir Norway"/>
        </authorList>
    </citation>
    <scope>NUCLEOTIDE SEQUENCE</scope>
</reference>
<organism evidence="3 4">
    <name type="scientific">Sphagnum troendelagicum</name>
    <dbReference type="NCBI Taxonomy" id="128251"/>
    <lineage>
        <taxon>Eukaryota</taxon>
        <taxon>Viridiplantae</taxon>
        <taxon>Streptophyta</taxon>
        <taxon>Embryophyta</taxon>
        <taxon>Bryophyta</taxon>
        <taxon>Sphagnophytina</taxon>
        <taxon>Sphagnopsida</taxon>
        <taxon>Sphagnales</taxon>
        <taxon>Sphagnaceae</taxon>
        <taxon>Sphagnum</taxon>
    </lineage>
</organism>
<feature type="compositionally biased region" description="Low complexity" evidence="1">
    <location>
        <begin position="14"/>
        <end position="23"/>
    </location>
</feature>
<gene>
    <name evidence="3" type="ORF">CSSPTR1EN2_LOCUS12555</name>
</gene>
<feature type="region of interest" description="Disordered" evidence="1">
    <location>
        <begin position="247"/>
        <end position="271"/>
    </location>
</feature>
<dbReference type="SUPFAM" id="SSF56112">
    <property type="entry name" value="Protein kinase-like (PK-like)"/>
    <property type="match status" value="1"/>
</dbReference>
<evidence type="ECO:0000313" key="3">
    <source>
        <dbReference type="EMBL" id="CAK9215085.1"/>
    </source>
</evidence>
<dbReference type="PANTHER" id="PTHR46863:SF1">
    <property type="entry name" value="PROTEIN KINASE SUPERFAMILY PROTEIN"/>
    <property type="match status" value="1"/>
</dbReference>
<accession>A0ABP0U8B0</accession>
<dbReference type="Gene3D" id="3.30.200.20">
    <property type="entry name" value="Phosphorylase Kinase, domain 1"/>
    <property type="match status" value="1"/>
</dbReference>
<dbReference type="EMBL" id="OZ019894">
    <property type="protein sequence ID" value="CAK9215085.1"/>
    <property type="molecule type" value="Genomic_DNA"/>
</dbReference>